<protein>
    <submittedName>
        <fullName evidence="1">Uncharacterized protein</fullName>
    </submittedName>
</protein>
<name>A0A915YL25_9BACT</name>
<keyword evidence="2" id="KW-1185">Reference proteome</keyword>
<evidence type="ECO:0000313" key="1">
    <source>
        <dbReference type="EMBL" id="BDS14917.1"/>
    </source>
</evidence>
<dbReference type="AlphaFoldDB" id="A0A915YL25"/>
<dbReference type="RefSeq" id="WP_264790119.1">
    <property type="nucleotide sequence ID" value="NZ_AP026867.1"/>
</dbReference>
<evidence type="ECO:0000313" key="2">
    <source>
        <dbReference type="Proteomes" id="UP001060919"/>
    </source>
</evidence>
<dbReference type="EMBL" id="AP026867">
    <property type="protein sequence ID" value="BDS14917.1"/>
    <property type="molecule type" value="Genomic_DNA"/>
</dbReference>
<dbReference type="Proteomes" id="UP001060919">
    <property type="component" value="Chromosome"/>
</dbReference>
<gene>
    <name evidence="1" type="ORF">AsAng_0056990</name>
</gene>
<reference evidence="1" key="1">
    <citation type="submission" date="2022-09" db="EMBL/GenBank/DDBJ databases">
        <title>Aureispira anguillicida sp. nov., isolated from Leptocephalus of Japanese eel Anguilla japonica.</title>
        <authorList>
            <person name="Yuasa K."/>
            <person name="Mekata T."/>
            <person name="Ikunari K."/>
        </authorList>
    </citation>
    <scope>NUCLEOTIDE SEQUENCE</scope>
    <source>
        <strain evidence="1">EL160426</strain>
    </source>
</reference>
<sequence>MKSRRLFFNVLGHGAVNPTLAIVKELTGRGRSATDEIQQFIQKNQGLNV</sequence>
<dbReference type="KEGG" id="aup:AsAng_0056990"/>
<organism evidence="1 2">
    <name type="scientific">Aureispira anguillae</name>
    <dbReference type="NCBI Taxonomy" id="2864201"/>
    <lineage>
        <taxon>Bacteria</taxon>
        <taxon>Pseudomonadati</taxon>
        <taxon>Bacteroidota</taxon>
        <taxon>Saprospiria</taxon>
        <taxon>Saprospirales</taxon>
        <taxon>Saprospiraceae</taxon>
        <taxon>Aureispira</taxon>
    </lineage>
</organism>
<proteinExistence type="predicted"/>
<accession>A0A915YL25</accession>